<dbReference type="RefSeq" id="WP_157748426.1">
    <property type="nucleotide sequence ID" value="NZ_JBHSOG010000032.1"/>
</dbReference>
<sequence length="234" mass="24459">MVTGVTGGVGVLLAVQAKTALGTTVCQSPSAMVSGNASPSPNQAPCSGGRSPGFWKVPQHFGHWPIAGAQYPTFSDNIGVCGSSGMKGLNKYSDVVSKILTPGTLIQTLFPGAPVPAGAGIWAVLAFPEDSAFNSTGYGQFMRHLASAWLNAGYFADYPISRQRITEMWNAIYPSNGVYYPSGNNSGGMDKNQLIAYISGMYDINADNLEEPLCSTTSSSSTTTTTTSTTTTTQ</sequence>
<gene>
    <name evidence="2" type="ORF">ACFPTN_10050</name>
</gene>
<protein>
    <submittedName>
        <fullName evidence="2">Uncharacterized protein</fullName>
    </submittedName>
</protein>
<dbReference type="Proteomes" id="UP001595974">
    <property type="component" value="Unassembled WGS sequence"/>
</dbReference>
<feature type="region of interest" description="Disordered" evidence="1">
    <location>
        <begin position="213"/>
        <end position="234"/>
    </location>
</feature>
<evidence type="ECO:0000313" key="2">
    <source>
        <dbReference type="EMBL" id="MFC5769713.1"/>
    </source>
</evidence>
<organism evidence="2 3">
    <name type="scientific">Thauera sinica</name>
    <dbReference type="NCBI Taxonomy" id="2665146"/>
    <lineage>
        <taxon>Bacteria</taxon>
        <taxon>Pseudomonadati</taxon>
        <taxon>Pseudomonadota</taxon>
        <taxon>Betaproteobacteria</taxon>
        <taxon>Rhodocyclales</taxon>
        <taxon>Zoogloeaceae</taxon>
        <taxon>Thauera</taxon>
    </lineage>
</organism>
<comment type="caution">
    <text evidence="2">The sequence shown here is derived from an EMBL/GenBank/DDBJ whole genome shotgun (WGS) entry which is preliminary data.</text>
</comment>
<dbReference type="EMBL" id="JBHSOG010000032">
    <property type="protein sequence ID" value="MFC5769713.1"/>
    <property type="molecule type" value="Genomic_DNA"/>
</dbReference>
<name>A0ABW1ARH8_9RHOO</name>
<evidence type="ECO:0000313" key="3">
    <source>
        <dbReference type="Proteomes" id="UP001595974"/>
    </source>
</evidence>
<reference evidence="3" key="1">
    <citation type="journal article" date="2019" name="Int. J. Syst. Evol. Microbiol.">
        <title>The Global Catalogue of Microorganisms (GCM) 10K type strain sequencing project: providing services to taxonomists for standard genome sequencing and annotation.</title>
        <authorList>
            <consortium name="The Broad Institute Genomics Platform"/>
            <consortium name="The Broad Institute Genome Sequencing Center for Infectious Disease"/>
            <person name="Wu L."/>
            <person name="Ma J."/>
        </authorList>
    </citation>
    <scope>NUCLEOTIDE SEQUENCE [LARGE SCALE GENOMIC DNA]</scope>
    <source>
        <strain evidence="3">SHR3</strain>
    </source>
</reference>
<feature type="compositionally biased region" description="Low complexity" evidence="1">
    <location>
        <begin position="215"/>
        <end position="234"/>
    </location>
</feature>
<proteinExistence type="predicted"/>
<accession>A0ABW1ARH8</accession>
<keyword evidence="3" id="KW-1185">Reference proteome</keyword>
<evidence type="ECO:0000256" key="1">
    <source>
        <dbReference type="SAM" id="MobiDB-lite"/>
    </source>
</evidence>